<evidence type="ECO:0000313" key="1">
    <source>
        <dbReference type="EMBL" id="ETF03495.1"/>
    </source>
</evidence>
<dbReference type="EMBL" id="AYXT01000009">
    <property type="protein sequence ID" value="ETF03495.1"/>
    <property type="molecule type" value="Genomic_DNA"/>
</dbReference>
<keyword evidence="2" id="KW-1185">Reference proteome</keyword>
<reference evidence="1 2" key="1">
    <citation type="journal article" date="2014" name="Genome Announc.">
        <title>Draft Genome Sequence of Advenella kashmirensis Strain W13003, a Polycyclic Aromatic Hydrocarbon-Degrading Bacterium.</title>
        <authorList>
            <person name="Wang X."/>
            <person name="Jin D."/>
            <person name="Zhou L."/>
            <person name="Wu L."/>
            <person name="An W."/>
            <person name="Zhao L."/>
        </authorList>
    </citation>
    <scope>NUCLEOTIDE SEQUENCE [LARGE SCALE GENOMIC DNA]</scope>
    <source>
        <strain evidence="1 2">W13003</strain>
    </source>
</reference>
<protein>
    <submittedName>
        <fullName evidence="1">Uncharacterized protein</fullName>
    </submittedName>
</protein>
<dbReference type="STRING" id="1424334.W822_09410"/>
<proteinExistence type="predicted"/>
<accession>V8QVZ7</accession>
<dbReference type="HOGENOM" id="CLU_3246089_0_0_4"/>
<sequence length="42" mass="4766">MDLFVLLVAQIWLSSPNLCDLNANWCMPEKKAMTIILMKKAA</sequence>
<dbReference type="Proteomes" id="UP000018733">
    <property type="component" value="Unassembled WGS sequence"/>
</dbReference>
<evidence type="ECO:0000313" key="2">
    <source>
        <dbReference type="Proteomes" id="UP000018733"/>
    </source>
</evidence>
<comment type="caution">
    <text evidence="1">The sequence shown here is derived from an EMBL/GenBank/DDBJ whole genome shotgun (WGS) entry which is preliminary data.</text>
</comment>
<name>V8QVZ7_9BURK</name>
<organism evidence="1 2">
    <name type="scientific">Advenella kashmirensis W13003</name>
    <dbReference type="NCBI Taxonomy" id="1424334"/>
    <lineage>
        <taxon>Bacteria</taxon>
        <taxon>Pseudomonadati</taxon>
        <taxon>Pseudomonadota</taxon>
        <taxon>Betaproteobacteria</taxon>
        <taxon>Burkholderiales</taxon>
        <taxon>Alcaligenaceae</taxon>
    </lineage>
</organism>
<gene>
    <name evidence="1" type="ORF">W822_09410</name>
</gene>
<dbReference type="AlphaFoldDB" id="V8QVZ7"/>